<accession>A0A9Q2WHK3</accession>
<dbReference type="Proteomes" id="UP000783102">
    <property type="component" value="Unassembled WGS sequence"/>
</dbReference>
<evidence type="ECO:0000313" key="2">
    <source>
        <dbReference type="Proteomes" id="UP000783102"/>
    </source>
</evidence>
<gene>
    <name evidence="1" type="ORF">G6731_01255</name>
</gene>
<dbReference type="EMBL" id="JAANEY010000001">
    <property type="protein sequence ID" value="MBT8550590.1"/>
    <property type="molecule type" value="Genomic_DNA"/>
</dbReference>
<dbReference type="AlphaFoldDB" id="A0A9Q2WHK3"/>
<protein>
    <submittedName>
        <fullName evidence="1">Uncharacterized protein</fullName>
    </submittedName>
</protein>
<dbReference type="RefSeq" id="WP_215284562.1">
    <property type="nucleotide sequence ID" value="NZ_CP049682.1"/>
</dbReference>
<dbReference type="GeneID" id="66831979"/>
<evidence type="ECO:0000313" key="1">
    <source>
        <dbReference type="EMBL" id="MBT8550590.1"/>
    </source>
</evidence>
<comment type="caution">
    <text evidence="1">The sequence shown here is derived from an EMBL/GenBank/DDBJ whole genome shotgun (WGS) entry which is preliminary data.</text>
</comment>
<proteinExistence type="predicted"/>
<organism evidence="1 2">
    <name type="scientific">Polynucleobacter paneuropaeus</name>
    <dbReference type="NCBI Taxonomy" id="2527775"/>
    <lineage>
        <taxon>Bacteria</taxon>
        <taxon>Pseudomonadati</taxon>
        <taxon>Pseudomonadota</taxon>
        <taxon>Betaproteobacteria</taxon>
        <taxon>Burkholderiales</taxon>
        <taxon>Burkholderiaceae</taxon>
        <taxon>Polynucleobacter</taxon>
    </lineage>
</organism>
<sequence length="85" mass="9436">MLSACGRVDYTTWKCQDVDGQKLSMIIKQAQMILPNTTYIHCGALGEVTYFDNQCPALTQDAQVRFIPSEGKLTIADKAYQCTAL</sequence>
<name>A0A9Q2WHK3_9BURK</name>
<reference evidence="1" key="1">
    <citation type="journal article" date="2021" name="Genome Biol. Evol.">
        <title>Continental-Scale Gene Flow Prevents Allopatric Divergence of Pelagic Freshwater Bacteria.</title>
        <authorList>
            <person name="Hoetzinger M."/>
            <person name="Pitt A."/>
            <person name="Huemer A."/>
            <person name="Hahn M.W."/>
        </authorList>
    </citation>
    <scope>NUCLEOTIDE SEQUENCE</scope>
    <source>
        <strain evidence="1">SM1-W8</strain>
    </source>
</reference>